<dbReference type="PANTHER" id="PTHR13931">
    <property type="entry name" value="UBIQUITINATION FACTOR E4"/>
    <property type="match status" value="1"/>
</dbReference>
<dbReference type="InterPro" id="IPR003613">
    <property type="entry name" value="Ubox_domain"/>
</dbReference>
<dbReference type="InterPro" id="IPR045132">
    <property type="entry name" value="UBE4"/>
</dbReference>
<dbReference type="SUPFAM" id="SSF57850">
    <property type="entry name" value="RING/U-box"/>
    <property type="match status" value="1"/>
</dbReference>
<reference evidence="2" key="1">
    <citation type="journal article" date="2019" name="MBio">
        <title>Virus Genomes from Deep Sea Sediments Expand the Ocean Megavirome and Support Independent Origins of Viral Gigantism.</title>
        <authorList>
            <person name="Backstrom D."/>
            <person name="Yutin N."/>
            <person name="Jorgensen S.L."/>
            <person name="Dharamshi J."/>
            <person name="Homa F."/>
            <person name="Zaremba-Niedwiedzka K."/>
            <person name="Spang A."/>
            <person name="Wolf Y.I."/>
            <person name="Koonin E.V."/>
            <person name="Ettema T.J."/>
        </authorList>
    </citation>
    <scope>NUCLEOTIDE SEQUENCE</scope>
</reference>
<dbReference type="PROSITE" id="PS51698">
    <property type="entry name" value="U_BOX"/>
    <property type="match status" value="1"/>
</dbReference>
<sequence length="828" mass="99441">MDKYICNDINFDYTNIFNSNTKIIKYIKYIGPKFFGLCYKHKKVNKYIDILNSYHKMYVMDNNIFHNNNKIYLYLEFILTTDDICDKLIKILDDNQILSVLKKFLNVMPKFCIDDQYIIYTKLLSVSKIRTVIAKYDNTMIFYELIKSITDIDMYINKTDIWDKYIIKICNIINLMFIEKKNKIIFIEWGAKIINNNIEKINISPIDYNFETMTNTRSNNLFLINLIGIIYQFWITEYDISKIKEIKYSYISNIKCPIKWYSVERSQKHQLYNETTNFITQCFFLLLQGLRVVFIPLINRTNEWKILSNRFDYNENIYDDPITFIFTVAFRLKHGKVDKIIKDINKLLSNDTIINWIDDFYNALIYWIKVCDGFNGLFNIDDILRDVAVYIYYRHETIQQKQLTIEEQTHNKTITANQKYIDKYIFQFALKIIKSKKYTKNIDIRFKYFQIATQYLYAHITVYDLLNIQDKDIITTMLEYYNPITIILDEYFVYKIIHYSIVLHNDIGNINDIDSNFNYLNARYEILNLLSIIYDKYININNILVYIMSKNKYLLIHFVNIIIDNINTFSDKINALYILQSNRNDVGINIDNSDAILLLYELHIMHIMKLVKCEIIVNNMIAYELSSKIITSIISCIKNIVNIYNFSYQYVNYIGEDIQTYDFIKVVKYILKILDTLIVNNEDTLNKIVHDPNYDIDYFKKIKKFISQNKKHKNKNKYKYQIIKLIKKLKEAERITAKNKDIVYPDEFLDPLLFTLIKNPVLLPDMNKFKKNFYMDRSVINRHLLNTKENPFNRNKLTIDELEKYNKRSDIEKENKCFKSKINTWIKD</sequence>
<evidence type="ECO:0000259" key="1">
    <source>
        <dbReference type="PROSITE" id="PS51698"/>
    </source>
</evidence>
<name>A0A4D5XEZ1_9VIRU</name>
<dbReference type="Gene3D" id="3.30.40.10">
    <property type="entry name" value="Zinc/RING finger domain, C3HC4 (zinc finger)"/>
    <property type="match status" value="1"/>
</dbReference>
<dbReference type="GO" id="GO:0000209">
    <property type="term" value="P:protein polyubiquitination"/>
    <property type="evidence" value="ECO:0007669"/>
    <property type="project" value="TreeGrafter"/>
</dbReference>
<dbReference type="InterPro" id="IPR013083">
    <property type="entry name" value="Znf_RING/FYVE/PHD"/>
</dbReference>
<gene>
    <name evidence="2" type="ORF">LCMiAC02_04140</name>
</gene>
<dbReference type="SMART" id="SM00504">
    <property type="entry name" value="Ubox"/>
    <property type="match status" value="1"/>
</dbReference>
<dbReference type="GO" id="GO:0000151">
    <property type="term" value="C:ubiquitin ligase complex"/>
    <property type="evidence" value="ECO:0007669"/>
    <property type="project" value="InterPro"/>
</dbReference>
<feature type="domain" description="U-box" evidence="1">
    <location>
        <begin position="743"/>
        <end position="828"/>
    </location>
</feature>
<dbReference type="PANTHER" id="PTHR13931:SF2">
    <property type="entry name" value="UBIQUITIN CONJUGATION FACTOR E4 B"/>
    <property type="match status" value="1"/>
</dbReference>
<dbReference type="GO" id="GO:0034450">
    <property type="term" value="F:ubiquitin-ubiquitin ligase activity"/>
    <property type="evidence" value="ECO:0007669"/>
    <property type="project" value="InterPro"/>
</dbReference>
<protein>
    <submittedName>
        <fullName evidence="2">U-box domain protein</fullName>
    </submittedName>
</protein>
<accession>A0A4D5XEZ1</accession>
<dbReference type="EMBL" id="MK500414">
    <property type="protein sequence ID" value="QBK89319.1"/>
    <property type="molecule type" value="Genomic_DNA"/>
</dbReference>
<evidence type="ECO:0000313" key="2">
    <source>
        <dbReference type="EMBL" id="QBK89319.1"/>
    </source>
</evidence>
<dbReference type="Pfam" id="PF04564">
    <property type="entry name" value="U-box"/>
    <property type="match status" value="1"/>
</dbReference>
<dbReference type="GO" id="GO:0036503">
    <property type="term" value="P:ERAD pathway"/>
    <property type="evidence" value="ECO:0007669"/>
    <property type="project" value="InterPro"/>
</dbReference>
<proteinExistence type="predicted"/>
<organism evidence="2">
    <name type="scientific">Mimivirus LCMiAC02</name>
    <dbReference type="NCBI Taxonomy" id="2506609"/>
    <lineage>
        <taxon>Viruses</taxon>
        <taxon>Varidnaviria</taxon>
        <taxon>Bamfordvirae</taxon>
        <taxon>Nucleocytoviricota</taxon>
        <taxon>Megaviricetes</taxon>
        <taxon>Imitervirales</taxon>
        <taxon>Mimiviridae</taxon>
        <taxon>Klosneuvirinae</taxon>
    </lineage>
</organism>